<proteinExistence type="predicted"/>
<evidence type="ECO:0000313" key="2">
    <source>
        <dbReference type="EMBL" id="KAA0190079.1"/>
    </source>
</evidence>
<accession>A0A8E0RWI6</accession>
<dbReference type="Gene3D" id="2.60.200.20">
    <property type="match status" value="1"/>
</dbReference>
<dbReference type="PROSITE" id="PS50006">
    <property type="entry name" value="FHA_DOMAIN"/>
    <property type="match status" value="1"/>
</dbReference>
<reference evidence="2" key="1">
    <citation type="submission" date="2019-05" db="EMBL/GenBank/DDBJ databases">
        <title>Annotation for the trematode Fasciolopsis buski.</title>
        <authorList>
            <person name="Choi Y.-J."/>
        </authorList>
    </citation>
    <scope>NUCLEOTIDE SEQUENCE</scope>
    <source>
        <strain evidence="2">HT</strain>
        <tissue evidence="2">Whole worm</tissue>
    </source>
</reference>
<keyword evidence="3" id="KW-1185">Reference proteome</keyword>
<dbReference type="PANTHER" id="PTHR15715">
    <property type="entry name" value="CENTROSOMAL PROTEIN OF 170 KDA"/>
    <property type="match status" value="1"/>
</dbReference>
<dbReference type="AlphaFoldDB" id="A0A8E0RWI6"/>
<dbReference type="EMBL" id="LUCM01007379">
    <property type="protein sequence ID" value="KAA0190079.1"/>
    <property type="molecule type" value="Genomic_DNA"/>
</dbReference>
<dbReference type="InterPro" id="IPR051176">
    <property type="entry name" value="Cent_Immune-Sig_Mod"/>
</dbReference>
<evidence type="ECO:0000313" key="3">
    <source>
        <dbReference type="Proteomes" id="UP000728185"/>
    </source>
</evidence>
<name>A0A8E0RWI6_9TREM</name>
<dbReference type="CDD" id="cd21911">
    <property type="entry name" value="CC1_SLMAP"/>
    <property type="match status" value="1"/>
</dbReference>
<dbReference type="Pfam" id="PF00498">
    <property type="entry name" value="FHA"/>
    <property type="match status" value="1"/>
</dbReference>
<dbReference type="Proteomes" id="UP000728185">
    <property type="component" value="Unassembled WGS sequence"/>
</dbReference>
<comment type="caution">
    <text evidence="2">The sequence shown here is derived from an EMBL/GenBank/DDBJ whole genome shotgun (WGS) entry which is preliminary data.</text>
</comment>
<dbReference type="OrthoDB" id="687730at2759"/>
<protein>
    <submittedName>
        <fullName evidence="2">Putative myosin class ii heavy chain</fullName>
    </submittedName>
</protein>
<sequence length="206" mass="23262">FWLRDTNSSNGTFVNNTRVHKKAGEDFSDREIFSGDIIRFGVDVVERDTTHGCIIAQVTIYLGNGCEAKPNLDQTGVINGMVGASAFHSEQVFLLFHLANEALFREQSLVDKLDDLKRLVSDIQEISETGWQAMLREDRLLEKLALYESQLSMLKEDLPQDSLQNHLCQALEDKMSLEKASKIMLARILEEKTEAMTKAADLEVKL</sequence>
<evidence type="ECO:0000259" key="1">
    <source>
        <dbReference type="PROSITE" id="PS50006"/>
    </source>
</evidence>
<feature type="non-terminal residue" evidence="2">
    <location>
        <position position="1"/>
    </location>
</feature>
<dbReference type="InterPro" id="IPR000253">
    <property type="entry name" value="FHA_dom"/>
</dbReference>
<dbReference type="PANTHER" id="PTHR15715:SF37">
    <property type="entry name" value="LD47843P"/>
    <property type="match status" value="1"/>
</dbReference>
<feature type="domain" description="FHA" evidence="1">
    <location>
        <begin position="1"/>
        <end position="19"/>
    </location>
</feature>
<organism evidence="2 3">
    <name type="scientific">Fasciolopsis buskii</name>
    <dbReference type="NCBI Taxonomy" id="27845"/>
    <lineage>
        <taxon>Eukaryota</taxon>
        <taxon>Metazoa</taxon>
        <taxon>Spiralia</taxon>
        <taxon>Lophotrochozoa</taxon>
        <taxon>Platyhelminthes</taxon>
        <taxon>Trematoda</taxon>
        <taxon>Digenea</taxon>
        <taxon>Plagiorchiida</taxon>
        <taxon>Echinostomata</taxon>
        <taxon>Echinostomatoidea</taxon>
        <taxon>Fasciolidae</taxon>
        <taxon>Fasciolopsis</taxon>
    </lineage>
</organism>
<gene>
    <name evidence="2" type="ORF">FBUS_11119</name>
</gene>
<dbReference type="SUPFAM" id="SSF49879">
    <property type="entry name" value="SMAD/FHA domain"/>
    <property type="match status" value="1"/>
</dbReference>
<dbReference type="InterPro" id="IPR008984">
    <property type="entry name" value="SMAD_FHA_dom_sf"/>
</dbReference>